<dbReference type="Gene3D" id="1.10.3140.10">
    <property type="entry name" value="4-hydroxybutyryl-coa dehydratase, domain 1"/>
    <property type="match status" value="1"/>
</dbReference>
<keyword evidence="6" id="KW-0503">Monooxygenase</keyword>
<dbReference type="EC" id="1.14.14.9" evidence="6"/>
<dbReference type="Pfam" id="PF03241">
    <property type="entry name" value="HpaB"/>
    <property type="match status" value="1"/>
</dbReference>
<dbReference type="InterPro" id="IPR036250">
    <property type="entry name" value="AcylCo_DH-like_C"/>
</dbReference>
<dbReference type="InterPro" id="IPR024719">
    <property type="entry name" value="HpaB/PvcC/4-BUDH_C"/>
</dbReference>
<dbReference type="InterPro" id="IPR004925">
    <property type="entry name" value="HpaB/PvcC/4-BUDH"/>
</dbReference>
<evidence type="ECO:0000259" key="4">
    <source>
        <dbReference type="Pfam" id="PF03241"/>
    </source>
</evidence>
<keyword evidence="1" id="KW-0285">Flavoprotein</keyword>
<dbReference type="Gene3D" id="1.20.140.10">
    <property type="entry name" value="Butyryl-CoA Dehydrogenase, subunit A, domain 3"/>
    <property type="match status" value="1"/>
</dbReference>
<dbReference type="GO" id="GO:0016627">
    <property type="term" value="F:oxidoreductase activity, acting on the CH-CH group of donors"/>
    <property type="evidence" value="ECO:0007669"/>
    <property type="project" value="InterPro"/>
</dbReference>
<evidence type="ECO:0000313" key="6">
    <source>
        <dbReference type="EMBL" id="PRP97394.1"/>
    </source>
</evidence>
<dbReference type="PANTHER" id="PTHR36117:SF3">
    <property type="entry name" value="4-HYDROXYPHENYLACETATE 3-MONOOXYGENASE-RELATED"/>
    <property type="match status" value="1"/>
</dbReference>
<keyword evidence="7" id="KW-1185">Reference proteome</keyword>
<evidence type="ECO:0000256" key="3">
    <source>
        <dbReference type="ARBA" id="ARBA00023002"/>
    </source>
</evidence>
<dbReference type="InterPro" id="IPR024674">
    <property type="entry name" value="HpaB/PvcC/4-BUDH_N"/>
</dbReference>
<dbReference type="AlphaFoldDB" id="A0A2S9XX31"/>
<dbReference type="Proteomes" id="UP000237968">
    <property type="component" value="Unassembled WGS sequence"/>
</dbReference>
<evidence type="ECO:0000259" key="5">
    <source>
        <dbReference type="Pfam" id="PF11794"/>
    </source>
</evidence>
<name>A0A2S9XX31_9BACT</name>
<dbReference type="InterPro" id="IPR009100">
    <property type="entry name" value="AcylCoA_DH/oxidase_NM_dom_sf"/>
</dbReference>
<comment type="caution">
    <text evidence="6">The sequence shown here is derived from an EMBL/GenBank/DDBJ whole genome shotgun (WGS) entry which is preliminary data.</text>
</comment>
<dbReference type="EMBL" id="PVNK01000160">
    <property type="protein sequence ID" value="PRP97394.1"/>
    <property type="molecule type" value="Genomic_DNA"/>
</dbReference>
<evidence type="ECO:0000256" key="2">
    <source>
        <dbReference type="ARBA" id="ARBA00022827"/>
    </source>
</evidence>
<dbReference type="Pfam" id="PF11794">
    <property type="entry name" value="HpaB_N"/>
    <property type="match status" value="1"/>
</dbReference>
<organism evidence="6 7">
    <name type="scientific">Enhygromyxa salina</name>
    <dbReference type="NCBI Taxonomy" id="215803"/>
    <lineage>
        <taxon>Bacteria</taxon>
        <taxon>Pseudomonadati</taxon>
        <taxon>Myxococcota</taxon>
        <taxon>Polyangia</taxon>
        <taxon>Nannocystales</taxon>
        <taxon>Nannocystaceae</taxon>
        <taxon>Enhygromyxa</taxon>
    </lineage>
</organism>
<accession>A0A2S9XX31</accession>
<dbReference type="RefSeq" id="WP_106392808.1">
    <property type="nucleotide sequence ID" value="NZ_PVNK01000160.1"/>
</dbReference>
<keyword evidence="3 6" id="KW-0560">Oxidoreductase</keyword>
<dbReference type="SUPFAM" id="SSF56645">
    <property type="entry name" value="Acyl-CoA dehydrogenase NM domain-like"/>
    <property type="match status" value="1"/>
</dbReference>
<feature type="domain" description="HpaB/PvcC/4-BUDH N-terminal" evidence="5">
    <location>
        <begin position="5"/>
        <end position="266"/>
    </location>
</feature>
<dbReference type="GO" id="GO:0052881">
    <property type="term" value="F:4-hydroxyphenylacetate 3-monooxygenase activity"/>
    <property type="evidence" value="ECO:0007669"/>
    <property type="project" value="UniProtKB-EC"/>
</dbReference>
<dbReference type="Gene3D" id="2.40.110.10">
    <property type="entry name" value="Butyryl-CoA Dehydrogenase, subunit A, domain 2"/>
    <property type="match status" value="1"/>
</dbReference>
<dbReference type="OrthoDB" id="7233724at2"/>
<dbReference type="PANTHER" id="PTHR36117">
    <property type="entry name" value="4-HYDROXYPHENYLACETATE 3-MONOOXYGENASE-RELATED"/>
    <property type="match status" value="1"/>
</dbReference>
<protein>
    <submittedName>
        <fullName evidence="6">4-hydroxyphenylacetate 3-monooxygenase oxygenase component</fullName>
        <ecNumber evidence="6">1.14.14.9</ecNumber>
    </submittedName>
</protein>
<sequence length="484" mass="52269">MALRTGSQYLAALRDGRTVIHDGRAVDVSEAPGFAATAATVAQFYDFQNLASMAEIMSYTSEDGERVGMAFIEPRSREDLRRRAAAYAAWAEVSCGLMARSPDYMSTCLAALGGISRVFEGVDPVLAARARKIYIDARTRDLCYTHTFSEPFKVLPPASEGSEPAPSCRVVRETADGLVISGARALATLAPFSDMNFDLPGGALCVREGQPWLAGFVMPSSAPGLRWICRDTLGGSGREASLSSRCDEMDCVALFDECLIPWEQVYLLVPADTPFPAMPLVMAGLQHHVVVRCVAKTRLFVGLAHLIAESSRVGQFVNVRAKIGEMIGFLNTMEAFAMAAIEGAIEDPETGHCVPHPASVEAGVTMYSEFHGKMVHHLLDLGGSRYMSTPQAATLDLLGGLVEDHFRGRAESGRDNVALFRLAWDLVGSGWGSRHNLYERFHFGDATLRKSAAYLHHDMDGAVGMVRRLLKLPAAGGFSTGAEG</sequence>
<dbReference type="InterPro" id="IPR046373">
    <property type="entry name" value="Acyl-CoA_Oxase/DH_mid-dom_sf"/>
</dbReference>
<dbReference type="SUPFAM" id="SSF47203">
    <property type="entry name" value="Acyl-CoA dehydrogenase C-terminal domain-like"/>
    <property type="match status" value="1"/>
</dbReference>
<gene>
    <name evidence="6" type="ORF">ENSA5_34580</name>
</gene>
<feature type="domain" description="HpaB/PvcC/4-BUDH C-terminal" evidence="4">
    <location>
        <begin position="286"/>
        <end position="470"/>
    </location>
</feature>
<evidence type="ECO:0000256" key="1">
    <source>
        <dbReference type="ARBA" id="ARBA00022630"/>
    </source>
</evidence>
<evidence type="ECO:0000313" key="7">
    <source>
        <dbReference type="Proteomes" id="UP000237968"/>
    </source>
</evidence>
<reference evidence="6 7" key="1">
    <citation type="submission" date="2018-03" db="EMBL/GenBank/DDBJ databases">
        <title>Draft Genome Sequences of the Obligatory Marine Myxobacteria Enhygromyxa salina SWB005.</title>
        <authorList>
            <person name="Poehlein A."/>
            <person name="Moghaddam J.A."/>
            <person name="Harms H."/>
            <person name="Alanjari M."/>
            <person name="Koenig G.M."/>
            <person name="Daniel R."/>
            <person name="Schaeberle T.F."/>
        </authorList>
    </citation>
    <scope>NUCLEOTIDE SEQUENCE [LARGE SCALE GENOMIC DNA]</scope>
    <source>
        <strain evidence="6 7">SWB005</strain>
    </source>
</reference>
<keyword evidence="2" id="KW-0274">FAD</keyword>
<proteinExistence type="predicted"/>